<accession>A0A318SHD8</accession>
<protein>
    <submittedName>
        <fullName evidence="2">Putative GNAT superfamily acetyltransferase</fullName>
    </submittedName>
</protein>
<gene>
    <name evidence="2" type="ORF">DES52_101349</name>
</gene>
<dbReference type="InterPro" id="IPR016181">
    <property type="entry name" value="Acyl_CoA_acyltransferase"/>
</dbReference>
<dbReference type="InterPro" id="IPR038764">
    <property type="entry name" value="GNAT_N_AcTrfase_prd"/>
</dbReference>
<evidence type="ECO:0000259" key="1">
    <source>
        <dbReference type="PROSITE" id="PS51186"/>
    </source>
</evidence>
<dbReference type="OrthoDB" id="9797990at2"/>
<dbReference type="RefSeq" id="WP_110885021.1">
    <property type="nucleotide sequence ID" value="NZ_QJSX01000001.1"/>
</dbReference>
<dbReference type="Gene3D" id="3.40.630.30">
    <property type="match status" value="1"/>
</dbReference>
<evidence type="ECO:0000313" key="2">
    <source>
        <dbReference type="EMBL" id="PYE56545.1"/>
    </source>
</evidence>
<dbReference type="EMBL" id="QJSX01000001">
    <property type="protein sequence ID" value="PYE56545.1"/>
    <property type="molecule type" value="Genomic_DNA"/>
</dbReference>
<dbReference type="PANTHER" id="PTHR41700:SF1">
    <property type="entry name" value="N-ACETYLTRANSFERASE DOMAIN-CONTAINING PROTEIN"/>
    <property type="match status" value="1"/>
</dbReference>
<dbReference type="SUPFAM" id="SSF55729">
    <property type="entry name" value="Acyl-CoA N-acyltransferases (Nat)"/>
    <property type="match status" value="1"/>
</dbReference>
<proteinExistence type="predicted"/>
<keyword evidence="2" id="KW-0808">Transferase</keyword>
<keyword evidence="3" id="KW-1185">Reference proteome</keyword>
<reference evidence="2 3" key="1">
    <citation type="submission" date="2018-06" db="EMBL/GenBank/DDBJ databases">
        <title>Genomic Encyclopedia of Type Strains, Phase IV (KMG-IV): sequencing the most valuable type-strain genomes for metagenomic binning, comparative biology and taxonomic classification.</title>
        <authorList>
            <person name="Goeker M."/>
        </authorList>
    </citation>
    <scope>NUCLEOTIDE SEQUENCE [LARGE SCALE GENOMIC DNA]</scope>
    <source>
        <strain evidence="2 3">DSM 18048</strain>
    </source>
</reference>
<dbReference type="AlphaFoldDB" id="A0A318SHD8"/>
<dbReference type="GO" id="GO:0016747">
    <property type="term" value="F:acyltransferase activity, transferring groups other than amino-acyl groups"/>
    <property type="evidence" value="ECO:0007669"/>
    <property type="project" value="InterPro"/>
</dbReference>
<evidence type="ECO:0000313" key="3">
    <source>
        <dbReference type="Proteomes" id="UP000248326"/>
    </source>
</evidence>
<name>A0A318SHD8_9DEIO</name>
<dbReference type="PROSITE" id="PS51186">
    <property type="entry name" value="GNAT"/>
    <property type="match status" value="1"/>
</dbReference>
<dbReference type="CDD" id="cd04301">
    <property type="entry name" value="NAT_SF"/>
    <property type="match status" value="1"/>
</dbReference>
<sequence length="253" mass="28452">MIVREVRGPDEAVLVEELQIVTWGRNEREVVPRGMLIATQMQGGLLAGAFEEGEMIGFVLGFPTSRSTVQHSHMLAVTPAARGRGVALALKRYQREWCLERGIDIVEWTFDPLRVVNAHFNLHRLGATVRRYLPHLYGEMSGINAGVDSDRVLASWNLVSEHVERAVRGERPRPGGLGVVINEDAPHGFDRATLGPRLLVRIPEDFGEIVREDREAARAWRRHGRDVLSHLFEEGYAITDFSREANAHVLTRV</sequence>
<organism evidence="2 3">
    <name type="scientific">Deinococcus yavapaiensis KR-236</name>
    <dbReference type="NCBI Taxonomy" id="694435"/>
    <lineage>
        <taxon>Bacteria</taxon>
        <taxon>Thermotogati</taxon>
        <taxon>Deinococcota</taxon>
        <taxon>Deinococci</taxon>
        <taxon>Deinococcales</taxon>
        <taxon>Deinococcaceae</taxon>
        <taxon>Deinococcus</taxon>
    </lineage>
</organism>
<dbReference type="InterPro" id="IPR000182">
    <property type="entry name" value="GNAT_dom"/>
</dbReference>
<dbReference type="PANTHER" id="PTHR41700">
    <property type="entry name" value="GCN5-RELATED N-ACETYLTRANSFERASE"/>
    <property type="match status" value="1"/>
</dbReference>
<comment type="caution">
    <text evidence="2">The sequence shown here is derived from an EMBL/GenBank/DDBJ whole genome shotgun (WGS) entry which is preliminary data.</text>
</comment>
<feature type="domain" description="N-acetyltransferase" evidence="1">
    <location>
        <begin position="1"/>
        <end position="159"/>
    </location>
</feature>
<dbReference type="Pfam" id="PF00583">
    <property type="entry name" value="Acetyltransf_1"/>
    <property type="match status" value="1"/>
</dbReference>
<dbReference type="Proteomes" id="UP000248326">
    <property type="component" value="Unassembled WGS sequence"/>
</dbReference>